<name>A0ABN3XTK9_9ACTN</name>
<dbReference type="InterPro" id="IPR052939">
    <property type="entry name" value="23S_rRNA_MeTrnsfrase_RlmA"/>
</dbReference>
<dbReference type="InterPro" id="IPR029063">
    <property type="entry name" value="SAM-dependent_MTases_sf"/>
</dbReference>
<organism evidence="2 3">
    <name type="scientific">Streptosporangium longisporum</name>
    <dbReference type="NCBI Taxonomy" id="46187"/>
    <lineage>
        <taxon>Bacteria</taxon>
        <taxon>Bacillati</taxon>
        <taxon>Actinomycetota</taxon>
        <taxon>Actinomycetes</taxon>
        <taxon>Streptosporangiales</taxon>
        <taxon>Streptosporangiaceae</taxon>
        <taxon>Streptosporangium</taxon>
    </lineage>
</organism>
<gene>
    <name evidence="2" type="ORF">GCM10017559_14960</name>
</gene>
<dbReference type="Proteomes" id="UP001499930">
    <property type="component" value="Unassembled WGS sequence"/>
</dbReference>
<evidence type="ECO:0000259" key="1">
    <source>
        <dbReference type="Pfam" id="PF08241"/>
    </source>
</evidence>
<dbReference type="PANTHER" id="PTHR43460">
    <property type="entry name" value="METHYLTRANSFERASE"/>
    <property type="match status" value="1"/>
</dbReference>
<accession>A0ABN3XTK9</accession>
<dbReference type="SUPFAM" id="SSF53335">
    <property type="entry name" value="S-adenosyl-L-methionine-dependent methyltransferases"/>
    <property type="match status" value="1"/>
</dbReference>
<dbReference type="PANTHER" id="PTHR43460:SF1">
    <property type="entry name" value="METHYLTRANSFERASE TYPE 11 DOMAIN-CONTAINING PROTEIN"/>
    <property type="match status" value="1"/>
</dbReference>
<dbReference type="EMBL" id="BAAAWD010000006">
    <property type="protein sequence ID" value="GAA2995559.1"/>
    <property type="molecule type" value="Genomic_DNA"/>
</dbReference>
<dbReference type="InterPro" id="IPR013216">
    <property type="entry name" value="Methyltransf_11"/>
</dbReference>
<evidence type="ECO:0000313" key="3">
    <source>
        <dbReference type="Proteomes" id="UP001499930"/>
    </source>
</evidence>
<dbReference type="Gene3D" id="3.40.50.150">
    <property type="entry name" value="Vaccinia Virus protein VP39"/>
    <property type="match status" value="1"/>
</dbReference>
<dbReference type="Pfam" id="PF08241">
    <property type="entry name" value="Methyltransf_11"/>
    <property type="match status" value="1"/>
</dbReference>
<protein>
    <submittedName>
        <fullName evidence="2">Class I SAM-dependent methyltransferase</fullName>
    </submittedName>
</protein>
<feature type="domain" description="Methyltransferase type 11" evidence="1">
    <location>
        <begin position="52"/>
        <end position="137"/>
    </location>
</feature>
<reference evidence="2 3" key="1">
    <citation type="journal article" date="2019" name="Int. J. Syst. Evol. Microbiol.">
        <title>The Global Catalogue of Microorganisms (GCM) 10K type strain sequencing project: providing services to taxonomists for standard genome sequencing and annotation.</title>
        <authorList>
            <consortium name="The Broad Institute Genomics Platform"/>
            <consortium name="The Broad Institute Genome Sequencing Center for Infectious Disease"/>
            <person name="Wu L."/>
            <person name="Ma J."/>
        </authorList>
    </citation>
    <scope>NUCLEOTIDE SEQUENCE [LARGE SCALE GENOMIC DNA]</scope>
    <source>
        <strain evidence="2 3">JCM 3106</strain>
    </source>
</reference>
<sequence>MPSYHDLVEQAAHASLRGWDFGRLRDRTSGGNPSWRYTERASALLSTAPRLLDLDTGGGEVLASLAPLPRRTVALEAWQPNIPIAAKRLRPLGATVLGGTADAIPVSEATFDLVFNRHGALDAAEVARVLVPGGRLLTQQVGTRNDLELNVALGAPVPDPEEWTLAVAVNRLRRHGFRVLDAREEMIDHVFHDIGAVVFQLRAVPWQIRDFDVERYERPLQSLHERICSQGAFTARSHRFLVEADLPAASRSHAT</sequence>
<dbReference type="RefSeq" id="WP_344890238.1">
    <property type="nucleotide sequence ID" value="NZ_BAAAWD010000006.1"/>
</dbReference>
<keyword evidence="2" id="KW-0808">Transferase</keyword>
<keyword evidence="3" id="KW-1185">Reference proteome</keyword>
<dbReference type="GO" id="GO:0008168">
    <property type="term" value="F:methyltransferase activity"/>
    <property type="evidence" value="ECO:0007669"/>
    <property type="project" value="UniProtKB-KW"/>
</dbReference>
<comment type="caution">
    <text evidence="2">The sequence shown here is derived from an EMBL/GenBank/DDBJ whole genome shotgun (WGS) entry which is preliminary data.</text>
</comment>
<dbReference type="GO" id="GO:0032259">
    <property type="term" value="P:methylation"/>
    <property type="evidence" value="ECO:0007669"/>
    <property type="project" value="UniProtKB-KW"/>
</dbReference>
<proteinExistence type="predicted"/>
<keyword evidence="2" id="KW-0489">Methyltransferase</keyword>
<evidence type="ECO:0000313" key="2">
    <source>
        <dbReference type="EMBL" id="GAA2995559.1"/>
    </source>
</evidence>